<dbReference type="GO" id="GO:0003993">
    <property type="term" value="F:acid phosphatase activity"/>
    <property type="evidence" value="ECO:0007669"/>
    <property type="project" value="UniProtKB-EC"/>
</dbReference>
<feature type="non-terminal residue" evidence="15">
    <location>
        <position position="591"/>
    </location>
</feature>
<dbReference type="Pfam" id="PF00149">
    <property type="entry name" value="Metallophos"/>
    <property type="match status" value="1"/>
</dbReference>
<keyword evidence="9" id="KW-0325">Glycoprotein</keyword>
<feature type="domain" description="Purple acid phosphatase N-terminal" evidence="13">
    <location>
        <begin position="174"/>
        <end position="273"/>
    </location>
</feature>
<organism evidence="15 16">
    <name type="scientific">Genlisea aurea</name>
    <dbReference type="NCBI Taxonomy" id="192259"/>
    <lineage>
        <taxon>Eukaryota</taxon>
        <taxon>Viridiplantae</taxon>
        <taxon>Streptophyta</taxon>
        <taxon>Embryophyta</taxon>
        <taxon>Tracheophyta</taxon>
        <taxon>Spermatophyta</taxon>
        <taxon>Magnoliopsida</taxon>
        <taxon>eudicotyledons</taxon>
        <taxon>Gunneridae</taxon>
        <taxon>Pentapetalae</taxon>
        <taxon>asterids</taxon>
        <taxon>lamiids</taxon>
        <taxon>Lamiales</taxon>
        <taxon>Lentibulariaceae</taxon>
        <taxon>Genlisea</taxon>
    </lineage>
</organism>
<dbReference type="InterPro" id="IPR029052">
    <property type="entry name" value="Metallo-depent_PP-like"/>
</dbReference>
<keyword evidence="7" id="KW-0732">Signal</keyword>
<proteinExistence type="inferred from homology"/>
<accession>S8CPA3</accession>
<dbReference type="InterPro" id="IPR041792">
    <property type="entry name" value="MPP_PAP"/>
</dbReference>
<dbReference type="SUPFAM" id="SSF49363">
    <property type="entry name" value="Purple acid phosphatase, N-terminal domain"/>
    <property type="match status" value="1"/>
</dbReference>
<feature type="domain" description="Calcineurin-like phosphoesterase" evidence="11">
    <location>
        <begin position="283"/>
        <end position="497"/>
    </location>
</feature>
<keyword evidence="8" id="KW-0862">Zinc</keyword>
<gene>
    <name evidence="15" type="ORF">M569_08099</name>
</gene>
<dbReference type="CDD" id="cd00839">
    <property type="entry name" value="MPP_PAPs"/>
    <property type="match status" value="1"/>
</dbReference>
<dbReference type="GO" id="GO:0046872">
    <property type="term" value="F:metal ion binding"/>
    <property type="evidence" value="ECO:0007669"/>
    <property type="project" value="InterPro"/>
</dbReference>
<keyword evidence="16" id="KW-1185">Reference proteome</keyword>
<evidence type="ECO:0000313" key="16">
    <source>
        <dbReference type="Proteomes" id="UP000015453"/>
    </source>
</evidence>
<evidence type="ECO:0000256" key="5">
    <source>
        <dbReference type="ARBA" id="ARBA00011738"/>
    </source>
</evidence>
<comment type="subunit">
    <text evidence="5">Homodimer.</text>
</comment>
<evidence type="ECO:0000256" key="4">
    <source>
        <dbReference type="ARBA" id="ARBA00008723"/>
    </source>
</evidence>
<dbReference type="InterPro" id="IPR004843">
    <property type="entry name" value="Calcineurin-like_PHP"/>
</dbReference>
<feature type="domain" description="Purple acid phosphatase Fn3-like" evidence="14">
    <location>
        <begin position="36"/>
        <end position="166"/>
    </location>
</feature>
<evidence type="ECO:0000256" key="2">
    <source>
        <dbReference type="ARBA" id="ARBA00001962"/>
    </source>
</evidence>
<sequence>AGVTSFRLVNRRKLIDCPDLNPYLGITIVSESSLPDNATITVTVSGVIDTQSTDWVGLMSPSTADHGTCLDNKAKYVETGDLASLPLLCDYPVKSQYVSNDPAYLPCNKSTCQETDSSGACIVTTCSGDLVFHVVNIRTDLKAVFFGGGYDAPCVLTTSQSVPFANPSQPLYAHINSIDSTGTSMRVTWVSGDGAAQQVQYGNGQTVTSTVTTFSSSDMCTDALVPSPAVDFGWHDPGFIHSAVMTGLSPSTSYTYRYGSDAVGWSDTITFRTPPAAGASALNFLAFGDLGKAPLDMSDEHYIQPGSVSVIDAVAGELNSGTVDSIFHIGDISYATGFLVEWDFFLSLISPVASTVSYMTAIGNHERDFTGSGSVYETPDSGGECGVAYETYFPMPTQGFDKPWYSIEQGPVHFTIISTEHDWSPGSEQYQWMTADMASVDRKRTPWLIFQGHRPFYTSTTENPVLPNVDSTFVSAIEPLLLNYKVDLALVGHVHNYERTCALYNGQCFQMPTKDADGVDTFNFTTYPAPVHAVIGMAGFTLDGFAANNKWSLSQQSVFGYSRFFATTTEIRSQFVAAGTNQVLDSFKIIK</sequence>
<evidence type="ECO:0000313" key="15">
    <source>
        <dbReference type="EMBL" id="EPS66676.1"/>
    </source>
</evidence>
<dbReference type="Pfam" id="PF17808">
    <property type="entry name" value="fn3_PAP"/>
    <property type="match status" value="1"/>
</dbReference>
<dbReference type="GO" id="GO:0005576">
    <property type="term" value="C:extracellular region"/>
    <property type="evidence" value="ECO:0007669"/>
    <property type="project" value="UniProtKB-SubCell"/>
</dbReference>
<protein>
    <recommendedName>
        <fullName evidence="10">Purple acid phosphatase</fullName>
        <ecNumber evidence="10">3.1.3.2</ecNumber>
    </recommendedName>
</protein>
<feature type="non-terminal residue" evidence="15">
    <location>
        <position position="1"/>
    </location>
</feature>
<comment type="subcellular location">
    <subcellularLocation>
        <location evidence="3">Secreted</location>
    </subcellularLocation>
</comment>
<dbReference type="InterPro" id="IPR008963">
    <property type="entry name" value="Purple_acid_Pase-like_N"/>
</dbReference>
<evidence type="ECO:0000256" key="10">
    <source>
        <dbReference type="RuleBase" id="RU361203"/>
    </source>
</evidence>
<dbReference type="EMBL" id="AUSU01003540">
    <property type="protein sequence ID" value="EPS66676.1"/>
    <property type="molecule type" value="Genomic_DNA"/>
</dbReference>
<evidence type="ECO:0000256" key="9">
    <source>
        <dbReference type="ARBA" id="ARBA00023180"/>
    </source>
</evidence>
<evidence type="ECO:0000256" key="7">
    <source>
        <dbReference type="ARBA" id="ARBA00022729"/>
    </source>
</evidence>
<evidence type="ECO:0000259" key="11">
    <source>
        <dbReference type="Pfam" id="PF00149"/>
    </source>
</evidence>
<reference evidence="15 16" key="1">
    <citation type="journal article" date="2013" name="BMC Genomics">
        <title>The miniature genome of a carnivorous plant Genlisea aurea contains a low number of genes and short non-coding sequences.</title>
        <authorList>
            <person name="Leushkin E.V."/>
            <person name="Sutormin R.A."/>
            <person name="Nabieva E.R."/>
            <person name="Penin A.A."/>
            <person name="Kondrashov A.S."/>
            <person name="Logacheva M.D."/>
        </authorList>
    </citation>
    <scope>NUCLEOTIDE SEQUENCE [LARGE SCALE GENOMIC DNA]</scope>
</reference>
<comment type="similarity">
    <text evidence="4 10">Belongs to the metallophosphoesterase superfamily. Purple acid phosphatase family.</text>
</comment>
<comment type="caution">
    <text evidence="15">The sequence shown here is derived from an EMBL/GenBank/DDBJ whole genome shotgun (WGS) entry which is preliminary data.</text>
</comment>
<dbReference type="InterPro" id="IPR015914">
    <property type="entry name" value="PAPs_N"/>
</dbReference>
<keyword evidence="10" id="KW-0378">Hydrolase</keyword>
<dbReference type="InterPro" id="IPR040974">
    <property type="entry name" value="Fn3_PAP"/>
</dbReference>
<feature type="domain" description="Purple acid phosphatase C-terminal" evidence="12">
    <location>
        <begin position="529"/>
        <end position="586"/>
    </location>
</feature>
<evidence type="ECO:0000256" key="1">
    <source>
        <dbReference type="ARBA" id="ARBA00001947"/>
    </source>
</evidence>
<dbReference type="SUPFAM" id="SSF56300">
    <property type="entry name" value="Metallo-dependent phosphatases"/>
    <property type="match status" value="1"/>
</dbReference>
<evidence type="ECO:0000256" key="3">
    <source>
        <dbReference type="ARBA" id="ARBA00004613"/>
    </source>
</evidence>
<comment type="cofactor">
    <cofactor evidence="2">
        <name>Fe cation</name>
        <dbReference type="ChEBI" id="CHEBI:24875"/>
    </cofactor>
</comment>
<comment type="cofactor">
    <cofactor evidence="1">
        <name>Zn(2+)</name>
        <dbReference type="ChEBI" id="CHEBI:29105"/>
    </cofactor>
</comment>
<dbReference type="AlphaFoldDB" id="S8CPA3"/>
<dbReference type="Pfam" id="PF14008">
    <property type="entry name" value="Metallophos_C"/>
    <property type="match status" value="1"/>
</dbReference>
<dbReference type="Proteomes" id="UP000015453">
    <property type="component" value="Unassembled WGS sequence"/>
</dbReference>
<evidence type="ECO:0000259" key="12">
    <source>
        <dbReference type="Pfam" id="PF14008"/>
    </source>
</evidence>
<evidence type="ECO:0000256" key="6">
    <source>
        <dbReference type="ARBA" id="ARBA00022525"/>
    </source>
</evidence>
<evidence type="ECO:0000259" key="13">
    <source>
        <dbReference type="Pfam" id="PF16656"/>
    </source>
</evidence>
<dbReference type="PANTHER" id="PTHR45778:SF3">
    <property type="entry name" value="PURPLE ACID PHOSPHATASE"/>
    <property type="match status" value="1"/>
</dbReference>
<keyword evidence="6" id="KW-0964">Secreted</keyword>
<dbReference type="InterPro" id="IPR025733">
    <property type="entry name" value="PAPs_C"/>
</dbReference>
<evidence type="ECO:0000259" key="14">
    <source>
        <dbReference type="Pfam" id="PF17808"/>
    </source>
</evidence>
<dbReference type="EC" id="3.1.3.2" evidence="10"/>
<dbReference type="Gene3D" id="2.60.40.380">
    <property type="entry name" value="Purple acid phosphatase-like, N-terminal"/>
    <property type="match status" value="1"/>
</dbReference>
<name>S8CPA3_9LAMI</name>
<dbReference type="Gene3D" id="3.60.21.10">
    <property type="match status" value="1"/>
</dbReference>
<dbReference type="OrthoDB" id="45007at2759"/>
<dbReference type="Pfam" id="PF16656">
    <property type="entry name" value="Pur_ac_phosph_N"/>
    <property type="match status" value="1"/>
</dbReference>
<comment type="catalytic activity">
    <reaction evidence="10">
        <text>a phosphate monoester + H2O = an alcohol + phosphate</text>
        <dbReference type="Rhea" id="RHEA:15017"/>
        <dbReference type="ChEBI" id="CHEBI:15377"/>
        <dbReference type="ChEBI" id="CHEBI:30879"/>
        <dbReference type="ChEBI" id="CHEBI:43474"/>
        <dbReference type="ChEBI" id="CHEBI:67140"/>
        <dbReference type="EC" id="3.1.3.2"/>
    </reaction>
</comment>
<dbReference type="PANTHER" id="PTHR45778">
    <property type="entry name" value="PURPLE ACID PHOSPHATASE-RELATED"/>
    <property type="match status" value="1"/>
</dbReference>
<evidence type="ECO:0000256" key="8">
    <source>
        <dbReference type="ARBA" id="ARBA00022833"/>
    </source>
</evidence>